<dbReference type="InterPro" id="IPR033985">
    <property type="entry name" value="SusD-like_N"/>
</dbReference>
<keyword evidence="5" id="KW-0998">Cell outer membrane</keyword>
<dbReference type="RefSeq" id="WP_146304276.1">
    <property type="nucleotide sequence ID" value="NZ_VOHS01000004.1"/>
</dbReference>
<sequence>MKKQLSIYTSILLLAGTMMTSCKKLIEIDAPADQLVTSSVFLDTLTADAALTGMYSRAANPNPGTDIGTATSMFNSMSADETYCYIYNFYDDFTNNALTPQIYYVDALWGTLYNNIFTANSVITGLSNSSLPETYKTRCTAEAKFMRALSYFYLVNEFGAAPLVMSTDVHNTTRQPRDSANVVYDQIEKDLTEAQQALPATLDLYGGKRIRATTWAANALLARVYLYRGKWQQAETMATTVINNPGLFRLKEDLSQVFLANSEEGIMQFVNGITSSWLANNFVPFAASPTPKFVIKDGLYTAFETSDKRKDSWIGIKTYGGVDYPYPAKYRYMSGVGAVEYMQVLRLSEQYLIRAEARMRLQKFNEAAADINIIRARAGLSKTTATDAPSLTTAIEHERRTEFFCEWGQRWLDLKRWPGTANTSVTRADEVLSALKGNMWQATDVFYPIPQSQINANLNLSQNPGY</sequence>
<proteinExistence type="inferred from homology"/>
<protein>
    <submittedName>
        <fullName evidence="8">RagB/SusD family nutrient uptake outer membrane protein</fullName>
    </submittedName>
</protein>
<evidence type="ECO:0000313" key="9">
    <source>
        <dbReference type="Proteomes" id="UP000318815"/>
    </source>
</evidence>
<comment type="similarity">
    <text evidence="2">Belongs to the SusD family.</text>
</comment>
<comment type="caution">
    <text evidence="8">The sequence shown here is derived from an EMBL/GenBank/DDBJ whole genome shotgun (WGS) entry which is preliminary data.</text>
</comment>
<feature type="domain" description="RagB/SusD" evidence="6">
    <location>
        <begin position="310"/>
        <end position="466"/>
    </location>
</feature>
<evidence type="ECO:0000256" key="2">
    <source>
        <dbReference type="ARBA" id="ARBA00006275"/>
    </source>
</evidence>
<dbReference type="PROSITE" id="PS51257">
    <property type="entry name" value="PROKAR_LIPOPROTEIN"/>
    <property type="match status" value="1"/>
</dbReference>
<dbReference type="InterPro" id="IPR012944">
    <property type="entry name" value="SusD_RagB_dom"/>
</dbReference>
<dbReference type="SUPFAM" id="SSF48452">
    <property type="entry name" value="TPR-like"/>
    <property type="match status" value="1"/>
</dbReference>
<dbReference type="Pfam" id="PF14322">
    <property type="entry name" value="SusD-like_3"/>
    <property type="match status" value="1"/>
</dbReference>
<name>A0A5C6LVW8_9BACT</name>
<keyword evidence="9" id="KW-1185">Reference proteome</keyword>
<reference evidence="8 9" key="1">
    <citation type="submission" date="2019-08" db="EMBL/GenBank/DDBJ databases">
        <title>Whole genome sequencing of chitin degrading bacteria Chitinophaga pinensis YS16.</title>
        <authorList>
            <person name="Singh R.P."/>
            <person name="Manchanda G."/>
            <person name="Maurya I.K."/>
            <person name="Joshi N.K."/>
            <person name="Srivastava A.K."/>
        </authorList>
    </citation>
    <scope>NUCLEOTIDE SEQUENCE [LARGE SCALE GENOMIC DNA]</scope>
    <source>
        <strain evidence="8 9">YS-16</strain>
    </source>
</reference>
<dbReference type="EMBL" id="VOHS01000004">
    <property type="protein sequence ID" value="TWW01555.1"/>
    <property type="molecule type" value="Genomic_DNA"/>
</dbReference>
<evidence type="ECO:0000259" key="6">
    <source>
        <dbReference type="Pfam" id="PF07980"/>
    </source>
</evidence>
<evidence type="ECO:0000256" key="4">
    <source>
        <dbReference type="ARBA" id="ARBA00023136"/>
    </source>
</evidence>
<accession>A0A5C6LVW8</accession>
<dbReference type="OrthoDB" id="625727at2"/>
<evidence type="ECO:0000259" key="7">
    <source>
        <dbReference type="Pfam" id="PF14322"/>
    </source>
</evidence>
<comment type="subcellular location">
    <subcellularLocation>
        <location evidence="1">Cell outer membrane</location>
    </subcellularLocation>
</comment>
<evidence type="ECO:0000256" key="1">
    <source>
        <dbReference type="ARBA" id="ARBA00004442"/>
    </source>
</evidence>
<evidence type="ECO:0000313" key="8">
    <source>
        <dbReference type="EMBL" id="TWW01555.1"/>
    </source>
</evidence>
<evidence type="ECO:0000256" key="5">
    <source>
        <dbReference type="ARBA" id="ARBA00023237"/>
    </source>
</evidence>
<dbReference type="InterPro" id="IPR011990">
    <property type="entry name" value="TPR-like_helical_dom_sf"/>
</dbReference>
<organism evidence="8 9">
    <name type="scientific">Chitinophaga pinensis</name>
    <dbReference type="NCBI Taxonomy" id="79329"/>
    <lineage>
        <taxon>Bacteria</taxon>
        <taxon>Pseudomonadati</taxon>
        <taxon>Bacteroidota</taxon>
        <taxon>Chitinophagia</taxon>
        <taxon>Chitinophagales</taxon>
        <taxon>Chitinophagaceae</taxon>
        <taxon>Chitinophaga</taxon>
    </lineage>
</organism>
<keyword evidence="3" id="KW-0732">Signal</keyword>
<feature type="domain" description="SusD-like N-terminal" evidence="7">
    <location>
        <begin position="48"/>
        <end position="226"/>
    </location>
</feature>
<evidence type="ECO:0000256" key="3">
    <source>
        <dbReference type="ARBA" id="ARBA00022729"/>
    </source>
</evidence>
<dbReference type="CDD" id="cd08977">
    <property type="entry name" value="SusD"/>
    <property type="match status" value="1"/>
</dbReference>
<dbReference type="GO" id="GO:0009279">
    <property type="term" value="C:cell outer membrane"/>
    <property type="evidence" value="ECO:0007669"/>
    <property type="project" value="UniProtKB-SubCell"/>
</dbReference>
<gene>
    <name evidence="8" type="ORF">FEF09_06035</name>
</gene>
<dbReference type="Pfam" id="PF07980">
    <property type="entry name" value="SusD_RagB"/>
    <property type="match status" value="1"/>
</dbReference>
<keyword evidence="4" id="KW-0472">Membrane</keyword>
<dbReference type="AlphaFoldDB" id="A0A5C6LVW8"/>
<dbReference type="Gene3D" id="1.25.40.390">
    <property type="match status" value="1"/>
</dbReference>
<dbReference type="Proteomes" id="UP000318815">
    <property type="component" value="Unassembled WGS sequence"/>
</dbReference>